<reference evidence="1 2" key="1">
    <citation type="submission" date="2020-04" db="EMBL/GenBank/DDBJ databases">
        <title>Description of novel Gluconacetobacter.</title>
        <authorList>
            <person name="Sombolestani A."/>
        </authorList>
    </citation>
    <scope>NUCLEOTIDE SEQUENCE [LARGE SCALE GENOMIC DNA]</scope>
    <source>
        <strain evidence="1 2">LMG 7603</strain>
    </source>
</reference>
<dbReference type="Proteomes" id="UP000550787">
    <property type="component" value="Unassembled WGS sequence"/>
</dbReference>
<dbReference type="EMBL" id="JABEQG010000053">
    <property type="protein sequence ID" value="MBB2158027.1"/>
    <property type="molecule type" value="Genomic_DNA"/>
</dbReference>
<gene>
    <name evidence="1" type="ORF">HLH33_17290</name>
</gene>
<dbReference type="AlphaFoldDB" id="A0A7W4I848"/>
<sequence>MEAIKSVWREDDKWFAVTPDGDVYELEQEVWSEGALVSVASWAFCETVVFPKLST</sequence>
<dbReference type="RefSeq" id="WP_183116498.1">
    <property type="nucleotide sequence ID" value="NZ_JABEQG010000053.1"/>
</dbReference>
<protein>
    <submittedName>
        <fullName evidence="1">Uncharacterized protein</fullName>
    </submittedName>
</protein>
<name>A0A7W4I848_GLUDI</name>
<evidence type="ECO:0000313" key="2">
    <source>
        <dbReference type="Proteomes" id="UP000550787"/>
    </source>
</evidence>
<accession>A0A7W4I848</accession>
<organism evidence="1 2">
    <name type="scientific">Gluconacetobacter diazotrophicus</name>
    <name type="common">Acetobacter diazotrophicus</name>
    <dbReference type="NCBI Taxonomy" id="33996"/>
    <lineage>
        <taxon>Bacteria</taxon>
        <taxon>Pseudomonadati</taxon>
        <taxon>Pseudomonadota</taxon>
        <taxon>Alphaproteobacteria</taxon>
        <taxon>Acetobacterales</taxon>
        <taxon>Acetobacteraceae</taxon>
        <taxon>Gluconacetobacter</taxon>
    </lineage>
</organism>
<evidence type="ECO:0000313" key="1">
    <source>
        <dbReference type="EMBL" id="MBB2158027.1"/>
    </source>
</evidence>
<comment type="caution">
    <text evidence="1">The sequence shown here is derived from an EMBL/GenBank/DDBJ whole genome shotgun (WGS) entry which is preliminary data.</text>
</comment>
<proteinExistence type="predicted"/>